<reference evidence="1" key="1">
    <citation type="submission" date="2022-07" db="EMBL/GenBank/DDBJ databases">
        <title>Draft genome sequence of Zalerion maritima ATCC 34329, a (micro)plastics degrading marine fungus.</title>
        <authorList>
            <person name="Paco A."/>
            <person name="Goncalves M.F.M."/>
            <person name="Rocha-Santos T.A.P."/>
            <person name="Alves A."/>
        </authorList>
    </citation>
    <scope>NUCLEOTIDE SEQUENCE</scope>
    <source>
        <strain evidence="1">ATCC 34329</strain>
    </source>
</reference>
<gene>
    <name evidence="1" type="ORF">MKZ38_000878</name>
</gene>
<evidence type="ECO:0008006" key="3">
    <source>
        <dbReference type="Google" id="ProtNLM"/>
    </source>
</evidence>
<proteinExistence type="predicted"/>
<dbReference type="Proteomes" id="UP001201980">
    <property type="component" value="Unassembled WGS sequence"/>
</dbReference>
<protein>
    <recommendedName>
        <fullName evidence="3">ABM domain-containing protein</fullName>
    </recommendedName>
</protein>
<evidence type="ECO:0000313" key="1">
    <source>
        <dbReference type="EMBL" id="KAJ2906623.1"/>
    </source>
</evidence>
<comment type="caution">
    <text evidence="1">The sequence shown here is derived from an EMBL/GenBank/DDBJ whole genome shotgun (WGS) entry which is preliminary data.</text>
</comment>
<dbReference type="PANTHER" id="PTHR40624">
    <property type="entry name" value="BIOSYNTHESIS MONOOXYGENASE, PUTATIVE (AFU_ORTHOLOGUE AFUA_1G12025)-RELATED"/>
    <property type="match status" value="1"/>
</dbReference>
<dbReference type="Gene3D" id="3.30.70.100">
    <property type="match status" value="2"/>
</dbReference>
<accession>A0AAD5WX48</accession>
<organism evidence="1 2">
    <name type="scientific">Zalerion maritima</name>
    <dbReference type="NCBI Taxonomy" id="339359"/>
    <lineage>
        <taxon>Eukaryota</taxon>
        <taxon>Fungi</taxon>
        <taxon>Dikarya</taxon>
        <taxon>Ascomycota</taxon>
        <taxon>Pezizomycotina</taxon>
        <taxon>Sordariomycetes</taxon>
        <taxon>Lulworthiomycetidae</taxon>
        <taxon>Lulworthiales</taxon>
        <taxon>Lulworthiaceae</taxon>
        <taxon>Zalerion</taxon>
    </lineage>
</organism>
<dbReference type="PANTHER" id="PTHR40624:SF1">
    <property type="entry name" value="BIOSYNTHESIS MONOOXYGENASE, PUTATIVE (AFU_ORTHOLOGUE AFUA_1G12025)-RELATED"/>
    <property type="match status" value="1"/>
</dbReference>
<name>A0AAD5WX48_9PEZI</name>
<evidence type="ECO:0000313" key="2">
    <source>
        <dbReference type="Proteomes" id="UP001201980"/>
    </source>
</evidence>
<dbReference type="EMBL" id="JAKWBI020000011">
    <property type="protein sequence ID" value="KAJ2906623.1"/>
    <property type="molecule type" value="Genomic_DNA"/>
</dbReference>
<keyword evidence="2" id="KW-1185">Reference proteome</keyword>
<dbReference type="InterPro" id="IPR011008">
    <property type="entry name" value="Dimeric_a/b-barrel"/>
</dbReference>
<sequence>MDDFYLLANVNFLPGQYDTWQACYDELAEYVWEKEPSTLAYYFGIPIDYEKNHSETTMMFAFEAYTNRDGLYETHLESPAMSKFLANALPTMATGLDLMHYSLSSGFLAPPSRPEPEPCGIMHDTRILATSPASRDVLLSRLAAIAKVVEKDDGKTGVLTYMVFKGLDDDTECRIFARYKGQTEMRAHEARKEMVGFWEMSREKETKKMEQRGYVENGKGWLKR</sequence>
<dbReference type="AlphaFoldDB" id="A0AAD5WX48"/>
<dbReference type="SUPFAM" id="SSF54909">
    <property type="entry name" value="Dimeric alpha+beta barrel"/>
    <property type="match status" value="1"/>
</dbReference>